<comment type="caution">
    <text evidence="1">The sequence shown here is derived from an EMBL/GenBank/DDBJ whole genome shotgun (WGS) entry which is preliminary data.</text>
</comment>
<evidence type="ECO:0000313" key="2">
    <source>
        <dbReference type="Proteomes" id="UP000326924"/>
    </source>
</evidence>
<sequence length="291" mass="31783">MTPPPSQLQSTSGFLWLPLEMHTQCAANMTDDANITMVLASARFPAVASLYPHELCKQKPNLKGPYSQADSAKRVPTLADFRHVISLLPPHAFEQPIWDSNILPLPGGVDGSCVPVDIRITHDARILDRVRFGSNGATCLGVVEGNIAAPACCWNTGSGPPLTLLRRCDGHVSTACNTRKLMQTILEHPTATTIFTPVQCCVHLMHDPDFTAIGARMLSWMWAMIRNPPNRAGQGRCTMAAVRHCDGYPQLAWGWYQGAGMPSSRCRGFDAFLRIRYLTVSLAAAAMRESA</sequence>
<proteinExistence type="predicted"/>
<dbReference type="AlphaFoldDB" id="A0A5J5EDF3"/>
<evidence type="ECO:0000313" key="1">
    <source>
        <dbReference type="EMBL" id="KAA8893281.1"/>
    </source>
</evidence>
<dbReference type="EMBL" id="VXIS01000468">
    <property type="protein sequence ID" value="KAA8893281.1"/>
    <property type="molecule type" value="Genomic_DNA"/>
</dbReference>
<dbReference type="InParanoid" id="A0A5J5EDF3"/>
<keyword evidence="2" id="KW-1185">Reference proteome</keyword>
<accession>A0A5J5EDF3</accession>
<reference evidence="1 2" key="1">
    <citation type="submission" date="2019-09" db="EMBL/GenBank/DDBJ databases">
        <title>Draft genome of the ectomycorrhizal ascomycete Sphaerosporella brunnea.</title>
        <authorList>
            <consortium name="DOE Joint Genome Institute"/>
            <person name="Benucci G.M."/>
            <person name="Marozzi G."/>
            <person name="Antonielli L."/>
            <person name="Sanchez S."/>
            <person name="Marco P."/>
            <person name="Wang X."/>
            <person name="Falini L.B."/>
            <person name="Barry K."/>
            <person name="Haridas S."/>
            <person name="Lipzen A."/>
            <person name="Labutti K."/>
            <person name="Grigoriev I.V."/>
            <person name="Murat C."/>
            <person name="Martin F."/>
            <person name="Albertini E."/>
            <person name="Donnini D."/>
            <person name="Bonito G."/>
        </authorList>
    </citation>
    <scope>NUCLEOTIDE SEQUENCE [LARGE SCALE GENOMIC DNA]</scope>
    <source>
        <strain evidence="1 2">Sb_GMNB300</strain>
    </source>
</reference>
<organism evidence="1 2">
    <name type="scientific">Sphaerosporella brunnea</name>
    <dbReference type="NCBI Taxonomy" id="1250544"/>
    <lineage>
        <taxon>Eukaryota</taxon>
        <taxon>Fungi</taxon>
        <taxon>Dikarya</taxon>
        <taxon>Ascomycota</taxon>
        <taxon>Pezizomycotina</taxon>
        <taxon>Pezizomycetes</taxon>
        <taxon>Pezizales</taxon>
        <taxon>Pyronemataceae</taxon>
        <taxon>Sphaerosporella</taxon>
    </lineage>
</organism>
<gene>
    <name evidence="1" type="ORF">FN846DRAFT_914230</name>
</gene>
<dbReference type="Proteomes" id="UP000326924">
    <property type="component" value="Unassembled WGS sequence"/>
</dbReference>
<name>A0A5J5EDF3_9PEZI</name>
<protein>
    <submittedName>
        <fullName evidence="1">Uncharacterized protein</fullName>
    </submittedName>
</protein>